<feature type="signal peptide" evidence="4">
    <location>
        <begin position="1"/>
        <end position="18"/>
    </location>
</feature>
<organism evidence="5 6">
    <name type="scientific">Phomopsis amygdali</name>
    <name type="common">Fusicoccum amygdali</name>
    <dbReference type="NCBI Taxonomy" id="1214568"/>
    <lineage>
        <taxon>Eukaryota</taxon>
        <taxon>Fungi</taxon>
        <taxon>Dikarya</taxon>
        <taxon>Ascomycota</taxon>
        <taxon>Pezizomycotina</taxon>
        <taxon>Sordariomycetes</taxon>
        <taxon>Sordariomycetidae</taxon>
        <taxon>Diaporthales</taxon>
        <taxon>Diaporthaceae</taxon>
        <taxon>Diaporthe</taxon>
    </lineage>
</organism>
<dbReference type="Proteomes" id="UP001265746">
    <property type="component" value="Unassembled WGS sequence"/>
</dbReference>
<sequence length="420" mass="44954">MTLSTLLAVFTLTTLVTATFPAVCPDPALSSSNSTNGVCAQDFEIIGGALEPVHESKNAPTGLALDLNKNIYLTYPRNFENGTNTVTIATSFDEEEPWPSAEIQNCQPGQNASECFINVQNVVLDALGQLWVLDSGIPYKKTAPAVTGGAKIMSFDSSTKKLISTYLFPDDVLASGTNLNDLRINNTAGTGGFAFLTDASVKGGLLAVDLATGGVVKRLAGQSSVMADPGYVGSYNGEPIYCWNGTAKSFCTTSSDGIALQNGQVYWGVLSSRRFYYISQEILQNFNATDDEVLAAVQDPGQLGSEQAGFTADDQGRVFLLASEQNAIYYVQMDQSRITEEVNGVPAGGSGLVAAENYYVKTLVRNGLIQHADSAAILQGYLYFCTNQLELGPSRQYNNTDNRKGPFRSYRLFINAGPAS</sequence>
<comment type="caution">
    <text evidence="5">The sequence shown here is derived from an EMBL/GenBank/DDBJ whole genome shotgun (WGS) entry which is preliminary data.</text>
</comment>
<dbReference type="AlphaFoldDB" id="A0AAD9S3H4"/>
<comment type="similarity">
    <text evidence="2">Belongs to the major royal jelly protein family.</text>
</comment>
<accession>A0AAD9S3H4</accession>
<feature type="chain" id="PRO_5041898733" description="Major royal jelly protein" evidence="4">
    <location>
        <begin position="19"/>
        <end position="420"/>
    </location>
</feature>
<name>A0AAD9S3H4_PHOAM</name>
<dbReference type="SUPFAM" id="SSF101898">
    <property type="entry name" value="NHL repeat"/>
    <property type="match status" value="1"/>
</dbReference>
<evidence type="ECO:0000256" key="2">
    <source>
        <dbReference type="ARBA" id="ARBA00009127"/>
    </source>
</evidence>
<dbReference type="InterPro" id="IPR011042">
    <property type="entry name" value="6-blade_b-propeller_TolB-like"/>
</dbReference>
<dbReference type="EMBL" id="JAUJFL010000008">
    <property type="protein sequence ID" value="KAK2598402.1"/>
    <property type="molecule type" value="Genomic_DNA"/>
</dbReference>
<evidence type="ECO:0000256" key="1">
    <source>
        <dbReference type="ARBA" id="ARBA00004613"/>
    </source>
</evidence>
<dbReference type="PANTHER" id="PTHR10009:SF17">
    <property type="entry name" value="MAJOR ROYAL JELLY PROTEIN"/>
    <property type="match status" value="1"/>
</dbReference>
<evidence type="ECO:0000313" key="6">
    <source>
        <dbReference type="Proteomes" id="UP001265746"/>
    </source>
</evidence>
<dbReference type="PANTHER" id="PTHR10009">
    <property type="entry name" value="PROTEIN YELLOW-RELATED"/>
    <property type="match status" value="1"/>
</dbReference>
<protein>
    <recommendedName>
        <fullName evidence="7">Major royal jelly protein</fullName>
    </recommendedName>
</protein>
<evidence type="ECO:0000256" key="4">
    <source>
        <dbReference type="SAM" id="SignalP"/>
    </source>
</evidence>
<evidence type="ECO:0000313" key="5">
    <source>
        <dbReference type="EMBL" id="KAK2598402.1"/>
    </source>
</evidence>
<evidence type="ECO:0000256" key="3">
    <source>
        <dbReference type="ARBA" id="ARBA00022525"/>
    </source>
</evidence>
<keyword evidence="3" id="KW-0964">Secreted</keyword>
<dbReference type="InterPro" id="IPR017996">
    <property type="entry name" value="MRJP/yellow-related"/>
</dbReference>
<comment type="subcellular location">
    <subcellularLocation>
        <location evidence="1">Secreted</location>
    </subcellularLocation>
</comment>
<keyword evidence="4" id="KW-0732">Signal</keyword>
<keyword evidence="6" id="KW-1185">Reference proteome</keyword>
<dbReference type="Gene3D" id="2.120.10.30">
    <property type="entry name" value="TolB, C-terminal domain"/>
    <property type="match status" value="1"/>
</dbReference>
<dbReference type="GO" id="GO:0005576">
    <property type="term" value="C:extracellular region"/>
    <property type="evidence" value="ECO:0007669"/>
    <property type="project" value="UniProtKB-SubCell"/>
</dbReference>
<gene>
    <name evidence="5" type="ORF">N8I77_011822</name>
</gene>
<evidence type="ECO:0008006" key="7">
    <source>
        <dbReference type="Google" id="ProtNLM"/>
    </source>
</evidence>
<dbReference type="Pfam" id="PF03022">
    <property type="entry name" value="MRJP"/>
    <property type="match status" value="1"/>
</dbReference>
<proteinExistence type="inferred from homology"/>
<reference evidence="5" key="1">
    <citation type="submission" date="2023-06" db="EMBL/GenBank/DDBJ databases">
        <authorList>
            <person name="Noh H."/>
        </authorList>
    </citation>
    <scope>NUCLEOTIDE SEQUENCE</scope>
    <source>
        <strain evidence="5">DUCC20226</strain>
    </source>
</reference>